<protein>
    <submittedName>
        <fullName evidence="4">GNAT family N-acetyltransferase</fullName>
    </submittedName>
</protein>
<dbReference type="InterPro" id="IPR016181">
    <property type="entry name" value="Acyl_CoA_acyltransferase"/>
</dbReference>
<accession>A0A2N3PSZ0</accession>
<dbReference type="EMBL" id="PIUM01000020">
    <property type="protein sequence ID" value="PKU23486.1"/>
    <property type="molecule type" value="Genomic_DNA"/>
</dbReference>
<keyword evidence="1" id="KW-1277">Toxin-antitoxin system</keyword>
<dbReference type="AlphaFoldDB" id="A0A2N3PSZ0"/>
<dbReference type="OrthoDB" id="9793394at2"/>
<reference evidence="5" key="1">
    <citation type="submission" date="2017-12" db="EMBL/GenBank/DDBJ databases">
        <title>Draft genome sequence of Telmatospirillum siberiense 26-4b1T, an acidotolerant peatland alphaproteobacterium potentially involved in sulfur cycling.</title>
        <authorList>
            <person name="Hausmann B."/>
            <person name="Pjevac P."/>
            <person name="Schreck K."/>
            <person name="Herbold C.W."/>
            <person name="Daims H."/>
            <person name="Wagner M."/>
            <person name="Pester M."/>
            <person name="Loy A."/>
        </authorList>
    </citation>
    <scope>NUCLEOTIDE SEQUENCE [LARGE SCALE GENOMIC DNA]</scope>
    <source>
        <strain evidence="5">26-4b1</strain>
    </source>
</reference>
<proteinExistence type="predicted"/>
<dbReference type="Gene3D" id="3.40.630.30">
    <property type="match status" value="1"/>
</dbReference>
<evidence type="ECO:0000313" key="4">
    <source>
        <dbReference type="EMBL" id="PKU23486.1"/>
    </source>
</evidence>
<dbReference type="RefSeq" id="WP_101251757.1">
    <property type="nucleotide sequence ID" value="NZ_PIUM01000020.1"/>
</dbReference>
<evidence type="ECO:0000256" key="2">
    <source>
        <dbReference type="ARBA" id="ARBA00022679"/>
    </source>
</evidence>
<organism evidence="4 5">
    <name type="scientific">Telmatospirillum siberiense</name>
    <dbReference type="NCBI Taxonomy" id="382514"/>
    <lineage>
        <taxon>Bacteria</taxon>
        <taxon>Pseudomonadati</taxon>
        <taxon>Pseudomonadota</taxon>
        <taxon>Alphaproteobacteria</taxon>
        <taxon>Rhodospirillales</taxon>
        <taxon>Rhodospirillaceae</taxon>
        <taxon>Telmatospirillum</taxon>
    </lineage>
</organism>
<keyword evidence="3" id="KW-0012">Acyltransferase</keyword>
<gene>
    <name evidence="4" type="ORF">CWS72_16680</name>
</gene>
<sequence>MTSPKIAVRFEVLGRQHDVSAFDCGRDSLDTYLRDHALSAPAHGLGRTWVAVDDQRSPLAYYTLSLATFARADAPLRVANGMPAYPIPALLLARLAVTRSVQGQSLGLVCLDAAMKRAVTIARSPDGLPVRCLMVHAIDSLAAEFYRKRGFEASPTNPLHLFMLLKDLEAYYG</sequence>
<comment type="caution">
    <text evidence="4">The sequence shown here is derived from an EMBL/GenBank/DDBJ whole genome shotgun (WGS) entry which is preliminary data.</text>
</comment>
<dbReference type="SUPFAM" id="SSF55729">
    <property type="entry name" value="Acyl-CoA N-acyltransferases (Nat)"/>
    <property type="match status" value="1"/>
</dbReference>
<evidence type="ECO:0000313" key="5">
    <source>
        <dbReference type="Proteomes" id="UP000233293"/>
    </source>
</evidence>
<evidence type="ECO:0000256" key="1">
    <source>
        <dbReference type="ARBA" id="ARBA00022649"/>
    </source>
</evidence>
<name>A0A2N3PSZ0_9PROT</name>
<dbReference type="GO" id="GO:0016746">
    <property type="term" value="F:acyltransferase activity"/>
    <property type="evidence" value="ECO:0007669"/>
    <property type="project" value="UniProtKB-KW"/>
</dbReference>
<evidence type="ECO:0000256" key="3">
    <source>
        <dbReference type="ARBA" id="ARBA00023315"/>
    </source>
</evidence>
<keyword evidence="5" id="KW-1185">Reference proteome</keyword>
<dbReference type="Proteomes" id="UP000233293">
    <property type="component" value="Unassembled WGS sequence"/>
</dbReference>
<dbReference type="PANTHER" id="PTHR36449:SF1">
    <property type="entry name" value="ACETYLTRANSFERASE"/>
    <property type="match status" value="1"/>
</dbReference>
<dbReference type="PANTHER" id="PTHR36449">
    <property type="entry name" value="ACETYLTRANSFERASE-RELATED"/>
    <property type="match status" value="1"/>
</dbReference>
<keyword evidence="2 4" id="KW-0808">Transferase</keyword>